<keyword evidence="3" id="KW-1185">Reference proteome</keyword>
<keyword evidence="1" id="KW-0472">Membrane</keyword>
<accession>X6N6G4</accession>
<evidence type="ECO:0000313" key="3">
    <source>
        <dbReference type="Proteomes" id="UP000023152"/>
    </source>
</evidence>
<protein>
    <submittedName>
        <fullName evidence="2">Uncharacterized protein</fullName>
    </submittedName>
</protein>
<evidence type="ECO:0000313" key="2">
    <source>
        <dbReference type="EMBL" id="ETO21344.1"/>
    </source>
</evidence>
<sequence length="210" mass="24881">FFFFFFYKKKKKKKNNHFEKRSLDELLSLCLDMMEIDFGLSLGLSVFTLLVLLILALVFFKDILRFADFWFLQREFKTHMVVLVCYTAAYFATMLATVVPIGFAQTVLHKKEKQYMRKFELAFSIGVCFNHLAVVVLLFISGVSVVRWNKRAQKIVRQNTMKFEVNTQQKGHNEPHTVEIKQAKITELIRDKEGYEGWLYENKLNKYIYV</sequence>
<feature type="transmembrane region" description="Helical" evidence="1">
    <location>
        <begin position="81"/>
        <end position="103"/>
    </location>
</feature>
<reference evidence="2 3" key="1">
    <citation type="journal article" date="2013" name="Curr. Biol.">
        <title>The Genome of the Foraminiferan Reticulomyxa filosa.</title>
        <authorList>
            <person name="Glockner G."/>
            <person name="Hulsmann N."/>
            <person name="Schleicher M."/>
            <person name="Noegel A.A."/>
            <person name="Eichinger L."/>
            <person name="Gallinger C."/>
            <person name="Pawlowski J."/>
            <person name="Sierra R."/>
            <person name="Euteneuer U."/>
            <person name="Pillet L."/>
            <person name="Moustafa A."/>
            <person name="Platzer M."/>
            <person name="Groth M."/>
            <person name="Szafranski K."/>
            <person name="Schliwa M."/>
        </authorList>
    </citation>
    <scope>NUCLEOTIDE SEQUENCE [LARGE SCALE GENOMIC DNA]</scope>
</reference>
<feature type="non-terminal residue" evidence="2">
    <location>
        <position position="1"/>
    </location>
</feature>
<keyword evidence="1" id="KW-1133">Transmembrane helix</keyword>
<gene>
    <name evidence="2" type="ORF">RFI_15859</name>
</gene>
<comment type="caution">
    <text evidence="2">The sequence shown here is derived from an EMBL/GenBank/DDBJ whole genome shotgun (WGS) entry which is preliminary data.</text>
</comment>
<name>X6N6G4_RETFI</name>
<keyword evidence="1" id="KW-0812">Transmembrane</keyword>
<feature type="transmembrane region" description="Helical" evidence="1">
    <location>
        <begin position="38"/>
        <end position="60"/>
    </location>
</feature>
<dbReference type="AlphaFoldDB" id="X6N6G4"/>
<dbReference type="EMBL" id="ASPP01011714">
    <property type="protein sequence ID" value="ETO21344.1"/>
    <property type="molecule type" value="Genomic_DNA"/>
</dbReference>
<dbReference type="Proteomes" id="UP000023152">
    <property type="component" value="Unassembled WGS sequence"/>
</dbReference>
<evidence type="ECO:0000256" key="1">
    <source>
        <dbReference type="SAM" id="Phobius"/>
    </source>
</evidence>
<organism evidence="2 3">
    <name type="scientific">Reticulomyxa filosa</name>
    <dbReference type="NCBI Taxonomy" id="46433"/>
    <lineage>
        <taxon>Eukaryota</taxon>
        <taxon>Sar</taxon>
        <taxon>Rhizaria</taxon>
        <taxon>Retaria</taxon>
        <taxon>Foraminifera</taxon>
        <taxon>Monothalamids</taxon>
        <taxon>Reticulomyxidae</taxon>
        <taxon>Reticulomyxa</taxon>
    </lineage>
</organism>
<feature type="transmembrane region" description="Helical" evidence="1">
    <location>
        <begin position="123"/>
        <end position="148"/>
    </location>
</feature>
<proteinExistence type="predicted"/>